<feature type="domain" description="Alanine racemase N-terminal" evidence="3">
    <location>
        <begin position="30"/>
        <end position="249"/>
    </location>
</feature>
<organism evidence="4">
    <name type="scientific">marine metagenome</name>
    <dbReference type="NCBI Taxonomy" id="408172"/>
    <lineage>
        <taxon>unclassified sequences</taxon>
        <taxon>metagenomes</taxon>
        <taxon>ecological metagenomes</taxon>
    </lineage>
</organism>
<protein>
    <recommendedName>
        <fullName evidence="3">Alanine racemase N-terminal domain-containing protein</fullName>
    </recommendedName>
</protein>
<dbReference type="EMBL" id="UINC01003066">
    <property type="protein sequence ID" value="SVA03033.1"/>
    <property type="molecule type" value="Genomic_DNA"/>
</dbReference>
<feature type="region of interest" description="Disordered" evidence="2">
    <location>
        <begin position="1"/>
        <end position="23"/>
    </location>
</feature>
<dbReference type="FunFam" id="3.20.20.10:FF:000018">
    <property type="entry name" value="Pyridoxal phosphate homeostasis protein"/>
    <property type="match status" value="1"/>
</dbReference>
<dbReference type="InterPro" id="IPR029066">
    <property type="entry name" value="PLP-binding_barrel"/>
</dbReference>
<evidence type="ECO:0000256" key="1">
    <source>
        <dbReference type="ARBA" id="ARBA00022898"/>
    </source>
</evidence>
<dbReference type="GO" id="GO:0030170">
    <property type="term" value="F:pyridoxal phosphate binding"/>
    <property type="evidence" value="ECO:0007669"/>
    <property type="project" value="InterPro"/>
</dbReference>
<evidence type="ECO:0000313" key="4">
    <source>
        <dbReference type="EMBL" id="SVA03033.1"/>
    </source>
</evidence>
<dbReference type="SUPFAM" id="SSF51419">
    <property type="entry name" value="PLP-binding barrel"/>
    <property type="match status" value="1"/>
</dbReference>
<dbReference type="NCBIfam" id="TIGR00044">
    <property type="entry name" value="YggS family pyridoxal phosphate-dependent enzyme"/>
    <property type="match status" value="1"/>
</dbReference>
<dbReference type="HAMAP" id="MF_02087">
    <property type="entry name" value="PLP_homeostasis"/>
    <property type="match status" value="1"/>
</dbReference>
<evidence type="ECO:0000259" key="3">
    <source>
        <dbReference type="Pfam" id="PF01168"/>
    </source>
</evidence>
<dbReference type="CDD" id="cd00635">
    <property type="entry name" value="PLPDE_III_YBL036c_like"/>
    <property type="match status" value="1"/>
</dbReference>
<accession>A0A381SP23</accession>
<gene>
    <name evidence="4" type="ORF">METZ01_LOCUS55887</name>
</gene>
<sequence length="259" mass="28634">MADSHVGKADPQSDTDSSSNVASSIAENLNEVRSRIHRAATQGGRDPADVQLVAVSKTFSAEHIRAAATAGQVDFGENRVQEGLQKCALLRDLNIRWHLIGHLQSNKTKKIVEPFAWIHSVDSADLLKRVNRIASEQDARLEVLIQVDLAGEATKHGATPEELPDILTTGSECQAAQIRGLMLMPPLDEPERVRPYFRRLYHLRNDLLGKGYDSRMLHHLSMGMSHDFEVAVQEGATIVRVGSAIFGARSQKRNNTPHR</sequence>
<evidence type="ECO:0000256" key="2">
    <source>
        <dbReference type="SAM" id="MobiDB-lite"/>
    </source>
</evidence>
<dbReference type="InterPro" id="IPR001608">
    <property type="entry name" value="Ala_racemase_N"/>
</dbReference>
<dbReference type="InterPro" id="IPR011078">
    <property type="entry name" value="PyrdxlP_homeostasis"/>
</dbReference>
<proteinExistence type="inferred from homology"/>
<dbReference type="PANTHER" id="PTHR10146">
    <property type="entry name" value="PROLINE SYNTHETASE CO-TRANSCRIBED BACTERIAL HOMOLOG PROTEIN"/>
    <property type="match status" value="1"/>
</dbReference>
<feature type="compositionally biased region" description="Low complexity" evidence="2">
    <location>
        <begin position="14"/>
        <end position="23"/>
    </location>
</feature>
<dbReference type="Gene3D" id="3.20.20.10">
    <property type="entry name" value="Alanine racemase"/>
    <property type="match status" value="1"/>
</dbReference>
<dbReference type="AlphaFoldDB" id="A0A381SP23"/>
<keyword evidence="1" id="KW-0663">Pyridoxal phosphate</keyword>
<dbReference type="PIRSF" id="PIRSF004848">
    <property type="entry name" value="YBL036c_PLPDEIII"/>
    <property type="match status" value="1"/>
</dbReference>
<dbReference type="PANTHER" id="PTHR10146:SF14">
    <property type="entry name" value="PYRIDOXAL PHOSPHATE HOMEOSTASIS PROTEIN"/>
    <property type="match status" value="1"/>
</dbReference>
<dbReference type="Pfam" id="PF01168">
    <property type="entry name" value="Ala_racemase_N"/>
    <property type="match status" value="1"/>
</dbReference>
<name>A0A381SP23_9ZZZZ</name>
<reference evidence="4" key="1">
    <citation type="submission" date="2018-05" db="EMBL/GenBank/DDBJ databases">
        <authorList>
            <person name="Lanie J.A."/>
            <person name="Ng W.-L."/>
            <person name="Kazmierczak K.M."/>
            <person name="Andrzejewski T.M."/>
            <person name="Davidsen T.M."/>
            <person name="Wayne K.J."/>
            <person name="Tettelin H."/>
            <person name="Glass J.I."/>
            <person name="Rusch D."/>
            <person name="Podicherti R."/>
            <person name="Tsui H.-C.T."/>
            <person name="Winkler M.E."/>
        </authorList>
    </citation>
    <scope>NUCLEOTIDE SEQUENCE</scope>
</reference>